<sequence>MRTPRSTYRLQLTDSFTLWDAARLVPYLSRLGVDWVYLSPILQAEEGSQHGYDVTDHSRVDESRGGADGLKALSDAAHEAGLGVLVDIVPNHVGVATPAQNPWWWDLLKHGRESRYADAFDIDWEAGGGRLTIPVLGDDSLDALTLETSEAGETLLAYYDNRYPIAPGTADDGASPQTVHDRQSYRLMNWRLESTDLNYRRFFAVSSLAAIRVEEQWVFDESHAEIARWFRDGLVDGLRVDHPDGLADPGQYIERLSALTGGAYILIEKILEGDEPLDPAWPSAGTTGYDALAGLDRVFIDPAGEQPLDALAAELRDVRTERQKTLTETADERARTSTRAAGTYQGLIHDTKRAVADGILQAEARRLTRDIERAGGLSTPTASAEITDAVSELLTCFPVYRSYLPDGREHLDRALELALEHRPELEPVLRQTAEVLGRTGTAPSIRFQQTSGMVMAKGVEDTAFYRWTRLTSLTEVGAEPDEFSVGVEEFHALQQHRNETLPFTMTTLSTHDTKRSEDTRARISVLAEIAEGWAGTLAKIRSTLPLGDGSFENLLWQAMVGAWPLSRERAQDYALKAAREAGDSTGWLDPDEEFEQRMSDAIDAVYTDPIARGLIESQVASVRSAGRSNSLSEKLVQLTTTGVPDVYQGTEFWDHSLVDPDNRRFVDFDARSEALAHQDTGELPDWAASAADPDDDGAVKLLVVSAALRLRRDRPELFQAYTPLEARGSAARHAIAFDRGGAITLATRLPLGLLHHGGWDDTVVELPPARNGYVDAFTGRLFEAGSVRLAAVFETYPVALLQTIEES</sequence>
<dbReference type="SMART" id="SM00642">
    <property type="entry name" value="Aamy"/>
    <property type="match status" value="1"/>
</dbReference>
<dbReference type="SUPFAM" id="SSF51445">
    <property type="entry name" value="(Trans)glycosidases"/>
    <property type="match status" value="1"/>
</dbReference>
<dbReference type="PANTHER" id="PTHR10357:SF216">
    <property type="entry name" value="MALTOOLIGOSYL TREHALOSE SYNTHASE-RELATED"/>
    <property type="match status" value="1"/>
</dbReference>
<protein>
    <submittedName>
        <fullName evidence="2">Malto-oligosyltrehalose synthase</fullName>
    </submittedName>
</protein>
<dbReference type="InterPro" id="IPR013797">
    <property type="entry name" value="Maltooligo_trehalose_synth_4"/>
</dbReference>
<accession>A0ABT2GYN5</accession>
<evidence type="ECO:0000313" key="2">
    <source>
        <dbReference type="EMBL" id="MCS5733069.1"/>
    </source>
</evidence>
<dbReference type="Gene3D" id="3.30.1590.10">
    <property type="entry name" value="Maltooligosyl trehalose synthase, domain 2"/>
    <property type="match status" value="1"/>
</dbReference>
<dbReference type="Gene3D" id="3.20.20.80">
    <property type="entry name" value="Glycosidases"/>
    <property type="match status" value="1"/>
</dbReference>
<reference evidence="2" key="1">
    <citation type="submission" date="2022-08" db="EMBL/GenBank/DDBJ databases">
        <authorList>
            <person name="Deng Y."/>
            <person name="Han X.-F."/>
            <person name="Zhang Y.-Q."/>
        </authorList>
    </citation>
    <scope>NUCLEOTIDE SEQUENCE</scope>
    <source>
        <strain evidence="2">CPCC 203386</strain>
    </source>
</reference>
<dbReference type="Proteomes" id="UP001165586">
    <property type="component" value="Unassembled WGS sequence"/>
</dbReference>
<organism evidence="2 3">
    <name type="scientific">Herbiconiux daphne</name>
    <dbReference type="NCBI Taxonomy" id="2970914"/>
    <lineage>
        <taxon>Bacteria</taxon>
        <taxon>Bacillati</taxon>
        <taxon>Actinomycetota</taxon>
        <taxon>Actinomycetes</taxon>
        <taxon>Micrococcales</taxon>
        <taxon>Microbacteriaceae</taxon>
        <taxon>Herbiconiux</taxon>
    </lineage>
</organism>
<dbReference type="InterPro" id="IPR017853">
    <property type="entry name" value="GH"/>
</dbReference>
<dbReference type="Gene3D" id="1.10.150.200">
    <property type="entry name" value="Maltooligosyl trehalose synthase, domain 3"/>
    <property type="match status" value="1"/>
</dbReference>
<feature type="domain" description="Glycosyl hydrolase family 13 catalytic" evidence="1">
    <location>
        <begin position="10"/>
        <end position="687"/>
    </location>
</feature>
<comment type="caution">
    <text evidence="2">The sequence shown here is derived from an EMBL/GenBank/DDBJ whole genome shotgun (WGS) entry which is preliminary data.</text>
</comment>
<dbReference type="RefSeq" id="WP_259537814.1">
    <property type="nucleotide sequence ID" value="NZ_JANLCJ010000001.1"/>
</dbReference>
<dbReference type="CDD" id="cd11336">
    <property type="entry name" value="AmyAc_MTSase"/>
    <property type="match status" value="1"/>
</dbReference>
<dbReference type="InterPro" id="IPR012767">
    <property type="entry name" value="Trehalose_TreY"/>
</dbReference>
<keyword evidence="3" id="KW-1185">Reference proteome</keyword>
<evidence type="ECO:0000259" key="1">
    <source>
        <dbReference type="SMART" id="SM00642"/>
    </source>
</evidence>
<dbReference type="InterPro" id="IPR006047">
    <property type="entry name" value="GH13_cat_dom"/>
</dbReference>
<name>A0ABT2GYN5_9MICO</name>
<dbReference type="PANTHER" id="PTHR10357">
    <property type="entry name" value="ALPHA-AMYLASE FAMILY MEMBER"/>
    <property type="match status" value="1"/>
</dbReference>
<dbReference type="Pfam" id="PF00128">
    <property type="entry name" value="Alpha-amylase"/>
    <property type="match status" value="1"/>
</dbReference>
<proteinExistence type="predicted"/>
<evidence type="ECO:0000313" key="3">
    <source>
        <dbReference type="Proteomes" id="UP001165586"/>
    </source>
</evidence>
<dbReference type="Gene3D" id="1.10.10.470">
    <property type="entry name" value="Maltooligosyl trehalose synthase, domain 4"/>
    <property type="match status" value="1"/>
</dbReference>
<dbReference type="EMBL" id="JANLCJ010000001">
    <property type="protein sequence ID" value="MCS5733069.1"/>
    <property type="molecule type" value="Genomic_DNA"/>
</dbReference>
<gene>
    <name evidence="2" type="ORF">N1032_04850</name>
</gene>